<name>A0A0L9UE80_PHAAN</name>
<dbReference type="Gramene" id="KOM40852">
    <property type="protein sequence ID" value="KOM40852"/>
    <property type="gene ID" value="LR48_Vigan04g105000"/>
</dbReference>
<dbReference type="EMBL" id="CM003374">
    <property type="protein sequence ID" value="KOM40852.1"/>
    <property type="molecule type" value="Genomic_DNA"/>
</dbReference>
<organism evidence="2 3">
    <name type="scientific">Phaseolus angularis</name>
    <name type="common">Azuki bean</name>
    <name type="synonym">Vigna angularis</name>
    <dbReference type="NCBI Taxonomy" id="3914"/>
    <lineage>
        <taxon>Eukaryota</taxon>
        <taxon>Viridiplantae</taxon>
        <taxon>Streptophyta</taxon>
        <taxon>Embryophyta</taxon>
        <taxon>Tracheophyta</taxon>
        <taxon>Spermatophyta</taxon>
        <taxon>Magnoliopsida</taxon>
        <taxon>eudicotyledons</taxon>
        <taxon>Gunneridae</taxon>
        <taxon>Pentapetalae</taxon>
        <taxon>rosids</taxon>
        <taxon>fabids</taxon>
        <taxon>Fabales</taxon>
        <taxon>Fabaceae</taxon>
        <taxon>Papilionoideae</taxon>
        <taxon>50 kb inversion clade</taxon>
        <taxon>NPAAA clade</taxon>
        <taxon>indigoferoid/millettioid clade</taxon>
        <taxon>Phaseoleae</taxon>
        <taxon>Vigna</taxon>
    </lineage>
</organism>
<dbReference type="AlphaFoldDB" id="A0A0L9UE80"/>
<dbReference type="OMA" id="NNQFPYL"/>
<gene>
    <name evidence="2" type="ORF">LR48_Vigan04g105000</name>
</gene>
<evidence type="ECO:0000313" key="2">
    <source>
        <dbReference type="EMBL" id="KOM40852.1"/>
    </source>
</evidence>
<accession>A0A0L9UE80</accession>
<evidence type="ECO:0000256" key="1">
    <source>
        <dbReference type="SAM" id="MobiDB-lite"/>
    </source>
</evidence>
<feature type="region of interest" description="Disordered" evidence="1">
    <location>
        <begin position="1"/>
        <end position="32"/>
    </location>
</feature>
<reference evidence="3" key="1">
    <citation type="journal article" date="2015" name="Proc. Natl. Acad. Sci. U.S.A.">
        <title>Genome sequencing of adzuki bean (Vigna angularis) provides insight into high starch and low fat accumulation and domestication.</title>
        <authorList>
            <person name="Yang K."/>
            <person name="Tian Z."/>
            <person name="Chen C."/>
            <person name="Luo L."/>
            <person name="Zhao B."/>
            <person name="Wang Z."/>
            <person name="Yu L."/>
            <person name="Li Y."/>
            <person name="Sun Y."/>
            <person name="Li W."/>
            <person name="Chen Y."/>
            <person name="Li Y."/>
            <person name="Zhang Y."/>
            <person name="Ai D."/>
            <person name="Zhao J."/>
            <person name="Shang C."/>
            <person name="Ma Y."/>
            <person name="Wu B."/>
            <person name="Wang M."/>
            <person name="Gao L."/>
            <person name="Sun D."/>
            <person name="Zhang P."/>
            <person name="Guo F."/>
            <person name="Wang W."/>
            <person name="Li Y."/>
            <person name="Wang J."/>
            <person name="Varshney R.K."/>
            <person name="Wang J."/>
            <person name="Ling H.Q."/>
            <person name="Wan P."/>
        </authorList>
    </citation>
    <scope>NUCLEOTIDE SEQUENCE</scope>
    <source>
        <strain evidence="3">cv. Jingnong 6</strain>
    </source>
</reference>
<evidence type="ECO:0000313" key="3">
    <source>
        <dbReference type="Proteomes" id="UP000053144"/>
    </source>
</evidence>
<proteinExistence type="predicted"/>
<sequence>MNNQFPYLQGNFNQGWKPHPSMGQGQGQFNRPLQQPSLWQQISTLTEKHTKLEETLNQFMQVTISNHNNTQASIRNMEM</sequence>
<protein>
    <submittedName>
        <fullName evidence="2">Uncharacterized protein</fullName>
    </submittedName>
</protein>
<feature type="compositionally biased region" description="Polar residues" evidence="1">
    <location>
        <begin position="1"/>
        <end position="14"/>
    </location>
</feature>
<dbReference type="Proteomes" id="UP000053144">
    <property type="component" value="Chromosome 4"/>
</dbReference>